<dbReference type="SUPFAM" id="SSF47862">
    <property type="entry name" value="Saposin"/>
    <property type="match status" value="1"/>
</dbReference>
<dbReference type="InterPro" id="IPR011001">
    <property type="entry name" value="Saposin-like"/>
</dbReference>
<reference evidence="3 4" key="1">
    <citation type="submission" date="2019-04" db="EMBL/GenBank/DDBJ databases">
        <authorList>
            <consortium name="DOE Joint Genome Institute"/>
            <person name="Mondo S."/>
            <person name="Kjaerbolling I."/>
            <person name="Vesth T."/>
            <person name="Frisvad J.C."/>
            <person name="Nybo J.L."/>
            <person name="Theobald S."/>
            <person name="Kildgaard S."/>
            <person name="Isbrandt T."/>
            <person name="Kuo A."/>
            <person name="Sato A."/>
            <person name="Lyhne E.K."/>
            <person name="Kogle M.E."/>
            <person name="Wiebenga A."/>
            <person name="Kun R.S."/>
            <person name="Lubbers R.J."/>
            <person name="Makela M.R."/>
            <person name="Barry K."/>
            <person name="Chovatia M."/>
            <person name="Clum A."/>
            <person name="Daum C."/>
            <person name="Haridas S."/>
            <person name="He G."/>
            <person name="LaButti K."/>
            <person name="Lipzen A."/>
            <person name="Riley R."/>
            <person name="Salamov A."/>
            <person name="Simmons B.A."/>
            <person name="Magnuson J.K."/>
            <person name="Henrissat B."/>
            <person name="Mortensen U.H."/>
            <person name="Larsen T.O."/>
            <person name="Devries R.P."/>
            <person name="Grigoriev I.V."/>
            <person name="Machida M."/>
            <person name="Baker S.E."/>
            <person name="Andersen M.R."/>
            <person name="Cantor M.N."/>
            <person name="Hua S.X."/>
        </authorList>
    </citation>
    <scope>NUCLEOTIDE SEQUENCE [LARGE SCALE GENOMIC DNA]</scope>
    <source>
        <strain evidence="3 4">CBS 119388</strain>
    </source>
</reference>
<dbReference type="InterPro" id="IPR008139">
    <property type="entry name" value="SaposinB_dom"/>
</dbReference>
<dbReference type="PANTHER" id="PTHR11480:SF3">
    <property type="entry name" value="BCDNA.GH08312"/>
    <property type="match status" value="1"/>
</dbReference>
<dbReference type="Pfam" id="PF05184">
    <property type="entry name" value="SapB_1"/>
    <property type="match status" value="1"/>
</dbReference>
<dbReference type="GO" id="GO:0006629">
    <property type="term" value="P:lipid metabolic process"/>
    <property type="evidence" value="ECO:0007669"/>
    <property type="project" value="InterPro"/>
</dbReference>
<keyword evidence="4" id="KW-1185">Reference proteome</keyword>
<evidence type="ECO:0000313" key="3">
    <source>
        <dbReference type="EMBL" id="KAE8408584.1"/>
    </source>
</evidence>
<dbReference type="Gene3D" id="1.10.225.10">
    <property type="entry name" value="Saposin-like"/>
    <property type="match status" value="1"/>
</dbReference>
<proteinExistence type="predicted"/>
<dbReference type="EMBL" id="ML736743">
    <property type="protein sequence ID" value="KAE8408584.1"/>
    <property type="molecule type" value="Genomic_DNA"/>
</dbReference>
<evidence type="ECO:0000313" key="4">
    <source>
        <dbReference type="Proteomes" id="UP000325579"/>
    </source>
</evidence>
<dbReference type="RefSeq" id="XP_031945903.1">
    <property type="nucleotide sequence ID" value="XM_032086252.1"/>
</dbReference>
<protein>
    <submittedName>
        <fullName evidence="3">Uncharacterized protein</fullName>
    </submittedName>
</protein>
<dbReference type="InterPro" id="IPR051428">
    <property type="entry name" value="Sphingo_Act-Surfact_Prot"/>
</dbReference>
<accession>A0A5N6ID57</accession>
<dbReference type="InterPro" id="IPR007856">
    <property type="entry name" value="SapB_1"/>
</dbReference>
<dbReference type="Pfam" id="PF03489">
    <property type="entry name" value="SapB_2"/>
    <property type="match status" value="1"/>
</dbReference>
<organism evidence="3 4">
    <name type="scientific">Aspergillus pseudonomiae</name>
    <dbReference type="NCBI Taxonomy" id="1506151"/>
    <lineage>
        <taxon>Eukaryota</taxon>
        <taxon>Fungi</taxon>
        <taxon>Dikarya</taxon>
        <taxon>Ascomycota</taxon>
        <taxon>Pezizomycotina</taxon>
        <taxon>Eurotiomycetes</taxon>
        <taxon>Eurotiomycetidae</taxon>
        <taxon>Eurotiales</taxon>
        <taxon>Aspergillaceae</taxon>
        <taxon>Aspergillus</taxon>
        <taxon>Aspergillus subgen. Circumdati</taxon>
    </lineage>
</organism>
<dbReference type="GeneID" id="43670943"/>
<dbReference type="Proteomes" id="UP000325579">
    <property type="component" value="Unassembled WGS sequence"/>
</dbReference>
<dbReference type="InterPro" id="IPR008138">
    <property type="entry name" value="SapB_2"/>
</dbReference>
<dbReference type="PROSITE" id="PS50015">
    <property type="entry name" value="SAP_B"/>
    <property type="match status" value="1"/>
</dbReference>
<dbReference type="SMART" id="SM00741">
    <property type="entry name" value="SapB"/>
    <property type="match status" value="1"/>
</dbReference>
<evidence type="ECO:0000256" key="1">
    <source>
        <dbReference type="ARBA" id="ARBA00023157"/>
    </source>
</evidence>
<dbReference type="OrthoDB" id="69496at2759"/>
<name>A0A5N7DQ86_9EURO</name>
<accession>A0A5N7DQ86</accession>
<dbReference type="AlphaFoldDB" id="A0A5N7DQ86"/>
<keyword evidence="2" id="KW-0325">Glycoprotein</keyword>
<gene>
    <name evidence="3" type="ORF">BDV37DRAFT_279069</name>
</gene>
<sequence>MVKLIILPFMSGLTLALAATSITAADNALLRRDFECDSCTLVMGEIIGQLGDERDGAAVVQAMEKACPVLPMDPAECQNYIDVYGNMMVQLIQQNLTPSEVCAVVGLC</sequence>
<dbReference type="PANTHER" id="PTHR11480">
    <property type="entry name" value="SAPOSIN-RELATED"/>
    <property type="match status" value="1"/>
</dbReference>
<evidence type="ECO:0000256" key="2">
    <source>
        <dbReference type="ARBA" id="ARBA00023180"/>
    </source>
</evidence>
<keyword evidence="1" id="KW-1015">Disulfide bond</keyword>